<keyword evidence="5" id="KW-1185">Reference proteome</keyword>
<accession>A0A191V8K2</accession>
<sequence length="147" mass="16166">MDRMVALALVSQHDIAQRLGLNVTDLTCLGHVIGAGERHLSAGDLAQHANVTTGAITGVINRLERAGYVSRQPDPADRRRVRVVLDENAASRVYAVYGPHYQRLAALAADYTPQDRAVLADWFTRARQAMEESLQEIREPAQADPQP</sequence>
<protein>
    <submittedName>
        <fullName evidence="2">DNA-binding protein</fullName>
    </submittedName>
    <submittedName>
        <fullName evidence="3">MarR family transcriptional regulator</fullName>
    </submittedName>
</protein>
<evidence type="ECO:0000313" key="3">
    <source>
        <dbReference type="EMBL" id="MFB8748348.1"/>
    </source>
</evidence>
<dbReference type="SMART" id="SM00347">
    <property type="entry name" value="HTH_MARR"/>
    <property type="match status" value="1"/>
</dbReference>
<dbReference type="PANTHER" id="PTHR33164:SF106">
    <property type="entry name" value="TRANSCRIPTIONAL REGULATORY PROTEIN"/>
    <property type="match status" value="1"/>
</dbReference>
<organism evidence="2 4">
    <name type="scientific">Streptomyces parvulus</name>
    <dbReference type="NCBI Taxonomy" id="146923"/>
    <lineage>
        <taxon>Bacteria</taxon>
        <taxon>Bacillati</taxon>
        <taxon>Actinomycetota</taxon>
        <taxon>Actinomycetes</taxon>
        <taxon>Kitasatosporales</taxon>
        <taxon>Streptomycetaceae</taxon>
        <taxon>Streptomyces</taxon>
    </lineage>
</organism>
<name>A0A191V8K2_9ACTN</name>
<dbReference type="GeneID" id="91303252"/>
<evidence type="ECO:0000313" key="2">
    <source>
        <dbReference type="EMBL" id="ANJ11250.1"/>
    </source>
</evidence>
<dbReference type="GO" id="GO:0006950">
    <property type="term" value="P:response to stress"/>
    <property type="evidence" value="ECO:0007669"/>
    <property type="project" value="TreeGrafter"/>
</dbReference>
<evidence type="ECO:0000313" key="4">
    <source>
        <dbReference type="Proteomes" id="UP000078468"/>
    </source>
</evidence>
<dbReference type="InterPro" id="IPR036390">
    <property type="entry name" value="WH_DNA-bd_sf"/>
</dbReference>
<dbReference type="Pfam" id="PF12802">
    <property type="entry name" value="MarR_2"/>
    <property type="match status" value="1"/>
</dbReference>
<gene>
    <name evidence="2" type="ORF">Spa2297_00035</name>
    <name evidence="3" type="ORF">VSS30_05960</name>
</gene>
<reference evidence="2 4" key="1">
    <citation type="submission" date="2016-05" db="EMBL/GenBank/DDBJ databases">
        <title>Non-Contiguous Finished Genome Sequence of Streptomyces parvulus 2297 Integrated Site-Specifically with Actinophage R4.</title>
        <authorList>
            <person name="Nishizawa T."/>
            <person name="Miura T."/>
            <person name="Harada C."/>
            <person name="Guo Y."/>
            <person name="Narisawa K."/>
            <person name="Ohta H."/>
            <person name="Takahashi H."/>
            <person name="Shirai M."/>
        </authorList>
    </citation>
    <scope>NUCLEOTIDE SEQUENCE [LARGE SCALE GENOMIC DNA]</scope>
    <source>
        <strain evidence="2 4">2297</strain>
    </source>
</reference>
<dbReference type="Proteomes" id="UP001585018">
    <property type="component" value="Unassembled WGS sequence"/>
</dbReference>
<dbReference type="PANTHER" id="PTHR33164">
    <property type="entry name" value="TRANSCRIPTIONAL REGULATOR, MARR FAMILY"/>
    <property type="match status" value="1"/>
</dbReference>
<dbReference type="RefSeq" id="WP_064731578.1">
    <property type="nucleotide sequence ID" value="NZ_BMRX01000015.1"/>
</dbReference>
<dbReference type="InterPro" id="IPR036388">
    <property type="entry name" value="WH-like_DNA-bd_sf"/>
</dbReference>
<dbReference type="Proteomes" id="UP000078468">
    <property type="component" value="Chromosome"/>
</dbReference>
<dbReference type="InterPro" id="IPR039422">
    <property type="entry name" value="MarR/SlyA-like"/>
</dbReference>
<dbReference type="AlphaFoldDB" id="A0A191V8K2"/>
<evidence type="ECO:0000313" key="5">
    <source>
        <dbReference type="Proteomes" id="UP001585018"/>
    </source>
</evidence>
<dbReference type="InterPro" id="IPR000835">
    <property type="entry name" value="HTH_MarR-typ"/>
</dbReference>
<dbReference type="SUPFAM" id="SSF46785">
    <property type="entry name" value="Winged helix' DNA-binding domain"/>
    <property type="match status" value="1"/>
</dbReference>
<keyword evidence="2" id="KW-0238">DNA-binding</keyword>
<dbReference type="Gene3D" id="1.10.10.10">
    <property type="entry name" value="Winged helix-like DNA-binding domain superfamily/Winged helix DNA-binding domain"/>
    <property type="match status" value="1"/>
</dbReference>
<dbReference type="EMBL" id="CP015866">
    <property type="protein sequence ID" value="ANJ11250.1"/>
    <property type="molecule type" value="Genomic_DNA"/>
</dbReference>
<reference evidence="3 5" key="2">
    <citation type="submission" date="2024-01" db="EMBL/GenBank/DDBJ databases">
        <title>Genome mining of biosynthetic gene clusters to explore secondary metabolites of Streptomyces sp.</title>
        <authorList>
            <person name="Baig A."/>
            <person name="Ajitkumar Shintre N."/>
            <person name="Kumar H."/>
            <person name="Anbarasu A."/>
            <person name="Ramaiah S."/>
        </authorList>
    </citation>
    <scope>NUCLEOTIDE SEQUENCE [LARGE SCALE GENOMIC DNA]</scope>
    <source>
        <strain evidence="3 5">A03</strain>
    </source>
</reference>
<feature type="domain" description="HTH marR-type" evidence="1">
    <location>
        <begin position="1"/>
        <end position="128"/>
    </location>
</feature>
<dbReference type="GO" id="GO:0003700">
    <property type="term" value="F:DNA-binding transcription factor activity"/>
    <property type="evidence" value="ECO:0007669"/>
    <property type="project" value="InterPro"/>
</dbReference>
<dbReference type="KEGG" id="spav:Spa2297_00035"/>
<dbReference type="EMBL" id="JAYMRR010000003">
    <property type="protein sequence ID" value="MFB8748348.1"/>
    <property type="molecule type" value="Genomic_DNA"/>
</dbReference>
<dbReference type="PROSITE" id="PS50995">
    <property type="entry name" value="HTH_MARR_2"/>
    <property type="match status" value="1"/>
</dbReference>
<dbReference type="GO" id="GO:0003677">
    <property type="term" value="F:DNA binding"/>
    <property type="evidence" value="ECO:0007669"/>
    <property type="project" value="UniProtKB-KW"/>
</dbReference>
<evidence type="ECO:0000259" key="1">
    <source>
        <dbReference type="PROSITE" id="PS50995"/>
    </source>
</evidence>
<proteinExistence type="predicted"/>